<dbReference type="OrthoDB" id="9816113at2"/>
<sequence>MVRVIAMTQHADRRREFSAQLRRLGLSPEVLPDLVHEAVAPEHPSGIRPQGPGARLQAHRDVLDAFLVSGRGSLLIIQDDAVFPGAERGRIAAVLHSLSQQGWDLFFGEAPGLTPGRGPVCVLSPDGPAGQCQVVGLSRAAGIELAVFLRNWPPGDQAGDAVSVEAAYQVFRRTFPGFTSLAAAPRVVLRRSPSSEAVAAARSPLMSTFLSLGRRAREIKRGRKPGQEPRL</sequence>
<gene>
    <name evidence="1" type="ORF">LA66_11965</name>
</gene>
<protein>
    <submittedName>
        <fullName evidence="1">Uncharacterized protein</fullName>
    </submittedName>
</protein>
<reference evidence="1 2" key="1">
    <citation type="submission" date="2014-09" db="EMBL/GenBank/DDBJ databases">
        <title>Isolation and characterization of Aurantimonas altamirensis ON-56566 from clinical sample following a dog bite.</title>
        <authorList>
            <person name="Eshaghi A."/>
            <person name="Li A."/>
            <person name="Shahinas D."/>
            <person name="Bahn P."/>
            <person name="Kus J.V."/>
            <person name="Patel S.N."/>
        </authorList>
    </citation>
    <scope>NUCLEOTIDE SEQUENCE [LARGE SCALE GENOMIC DNA]</scope>
    <source>
        <strain evidence="1 2">ON-56566</strain>
    </source>
</reference>
<evidence type="ECO:0000313" key="2">
    <source>
        <dbReference type="Proteomes" id="UP000030826"/>
    </source>
</evidence>
<evidence type="ECO:0000313" key="1">
    <source>
        <dbReference type="EMBL" id="KHJ54177.1"/>
    </source>
</evidence>
<proteinExistence type="predicted"/>
<dbReference type="Proteomes" id="UP000030826">
    <property type="component" value="Unassembled WGS sequence"/>
</dbReference>
<comment type="caution">
    <text evidence="1">The sequence shown here is derived from an EMBL/GenBank/DDBJ whole genome shotgun (WGS) entry which is preliminary data.</text>
</comment>
<organism evidence="1 2">
    <name type="scientific">Aureimonas altamirensis</name>
    <dbReference type="NCBI Taxonomy" id="370622"/>
    <lineage>
        <taxon>Bacteria</taxon>
        <taxon>Pseudomonadati</taxon>
        <taxon>Pseudomonadota</taxon>
        <taxon>Alphaproteobacteria</taxon>
        <taxon>Hyphomicrobiales</taxon>
        <taxon>Aurantimonadaceae</taxon>
        <taxon>Aureimonas</taxon>
    </lineage>
</organism>
<dbReference type="AlphaFoldDB" id="A0A0B1Q5I7"/>
<dbReference type="EMBL" id="JRFJ01000003">
    <property type="protein sequence ID" value="KHJ54177.1"/>
    <property type="molecule type" value="Genomic_DNA"/>
</dbReference>
<name>A0A0B1Q5I7_9HYPH</name>
<accession>A0A0B1Q5I7</accession>
<dbReference type="RefSeq" id="WP_039193324.1">
    <property type="nucleotide sequence ID" value="NZ_JRFJ01000003.1"/>
</dbReference>